<organism evidence="1 2">
    <name type="scientific">Glycomyces paridis</name>
    <dbReference type="NCBI Taxonomy" id="2126555"/>
    <lineage>
        <taxon>Bacteria</taxon>
        <taxon>Bacillati</taxon>
        <taxon>Actinomycetota</taxon>
        <taxon>Actinomycetes</taxon>
        <taxon>Glycomycetales</taxon>
        <taxon>Glycomycetaceae</taxon>
        <taxon>Glycomyces</taxon>
    </lineage>
</organism>
<comment type="caution">
    <text evidence="1">The sequence shown here is derived from an EMBL/GenBank/DDBJ whole genome shotgun (WGS) entry which is preliminary data.</text>
</comment>
<keyword evidence="2" id="KW-1185">Reference proteome</keyword>
<dbReference type="EMBL" id="STGX01000009">
    <property type="protein sequence ID" value="THV27958.1"/>
    <property type="molecule type" value="Genomic_DNA"/>
</dbReference>
<accession>A0A4S8PCA8</accession>
<sequence>MTFTSPPVPEDMEIEIDWRAPTGAGDTVTVEHWRNRGRRRSQIRILRGPILGEIEQDASGHPVITPDAEAVEQYGEAWVGDQLKRAHRHNVKQQSWT</sequence>
<evidence type="ECO:0000313" key="1">
    <source>
        <dbReference type="EMBL" id="THV27958.1"/>
    </source>
</evidence>
<dbReference type="AlphaFoldDB" id="A0A4S8PCA8"/>
<reference evidence="1 2" key="1">
    <citation type="journal article" date="2018" name="Int. J. Syst. Evol. Microbiol.">
        <title>Glycomyces paridis sp. nov., isolated from the medicinal plant Paris polyphylla.</title>
        <authorList>
            <person name="Fang X.M."/>
            <person name="Bai J.L."/>
            <person name="Su J."/>
            <person name="Zhao L.L."/>
            <person name="Liu H.Y."/>
            <person name="Ma B.P."/>
            <person name="Zhang Y.Q."/>
            <person name="Yu L.Y."/>
        </authorList>
    </citation>
    <scope>NUCLEOTIDE SEQUENCE [LARGE SCALE GENOMIC DNA]</scope>
    <source>
        <strain evidence="1 2">CPCC 204357</strain>
    </source>
</reference>
<protein>
    <submittedName>
        <fullName evidence="1">Uncharacterized protein</fullName>
    </submittedName>
</protein>
<proteinExistence type="predicted"/>
<dbReference type="RefSeq" id="WP_136530191.1">
    <property type="nucleotide sequence ID" value="NZ_STGX01000009.1"/>
</dbReference>
<gene>
    <name evidence="1" type="ORF">E9998_13285</name>
</gene>
<evidence type="ECO:0000313" key="2">
    <source>
        <dbReference type="Proteomes" id="UP000305792"/>
    </source>
</evidence>
<name>A0A4S8PCA8_9ACTN</name>
<dbReference type="Proteomes" id="UP000305792">
    <property type="component" value="Unassembled WGS sequence"/>
</dbReference>